<evidence type="ECO:0000256" key="2">
    <source>
        <dbReference type="ARBA" id="ARBA00005582"/>
    </source>
</evidence>
<dbReference type="InterPro" id="IPR020476">
    <property type="entry name" value="Nudix_hydrolase"/>
</dbReference>
<dbReference type="STRING" id="134849.SAMN05443668_11886"/>
<keyword evidence="7" id="KW-1185">Reference proteome</keyword>
<dbReference type="PROSITE" id="PS51462">
    <property type="entry name" value="NUDIX"/>
    <property type="match status" value="1"/>
</dbReference>
<keyword evidence="3 4" id="KW-0378">Hydrolase</keyword>
<dbReference type="PANTHER" id="PTHR43046">
    <property type="entry name" value="GDP-MANNOSE MANNOSYL HYDROLASE"/>
    <property type="match status" value="1"/>
</dbReference>
<evidence type="ECO:0000256" key="4">
    <source>
        <dbReference type="RuleBase" id="RU003476"/>
    </source>
</evidence>
<evidence type="ECO:0000256" key="1">
    <source>
        <dbReference type="ARBA" id="ARBA00001946"/>
    </source>
</evidence>
<dbReference type="CDD" id="cd02883">
    <property type="entry name" value="NUDIX_Hydrolase"/>
    <property type="match status" value="1"/>
</dbReference>
<proteinExistence type="inferred from homology"/>
<dbReference type="EMBL" id="FRCS01000018">
    <property type="protein sequence ID" value="SHN46853.1"/>
    <property type="molecule type" value="Genomic_DNA"/>
</dbReference>
<evidence type="ECO:0000259" key="5">
    <source>
        <dbReference type="PROSITE" id="PS51462"/>
    </source>
</evidence>
<comment type="cofactor">
    <cofactor evidence="1">
        <name>Mg(2+)</name>
        <dbReference type="ChEBI" id="CHEBI:18420"/>
    </cofactor>
</comment>
<dbReference type="PRINTS" id="PR00502">
    <property type="entry name" value="NUDIXFAMILY"/>
</dbReference>
<dbReference type="Pfam" id="PF00293">
    <property type="entry name" value="NUDIX"/>
    <property type="match status" value="1"/>
</dbReference>
<evidence type="ECO:0000313" key="6">
    <source>
        <dbReference type="EMBL" id="SHN46853.1"/>
    </source>
</evidence>
<protein>
    <submittedName>
        <fullName evidence="6">ADP-ribose pyrophosphatase YjhB, NUDIX family</fullName>
    </submittedName>
</protein>
<feature type="domain" description="Nudix hydrolase" evidence="5">
    <location>
        <begin position="9"/>
        <end position="141"/>
    </location>
</feature>
<dbReference type="Proteomes" id="UP000184440">
    <property type="component" value="Unassembled WGS sequence"/>
</dbReference>
<gene>
    <name evidence="6" type="ORF">SAMN05443668_11886</name>
</gene>
<dbReference type="PANTHER" id="PTHR43046:SF16">
    <property type="entry name" value="ADP-RIBOSE PYROPHOSPHATASE YJHB-RELATED"/>
    <property type="match status" value="1"/>
</dbReference>
<evidence type="ECO:0000256" key="3">
    <source>
        <dbReference type="ARBA" id="ARBA00022801"/>
    </source>
</evidence>
<comment type="similarity">
    <text evidence="2 4">Belongs to the Nudix hydrolase family.</text>
</comment>
<dbReference type="InterPro" id="IPR015797">
    <property type="entry name" value="NUDIX_hydrolase-like_dom_sf"/>
</dbReference>
<dbReference type="SUPFAM" id="SSF55811">
    <property type="entry name" value="Nudix"/>
    <property type="match status" value="1"/>
</dbReference>
<dbReference type="AlphaFoldDB" id="A0A1M7RKK9"/>
<dbReference type="PROSITE" id="PS00893">
    <property type="entry name" value="NUDIX_BOX"/>
    <property type="match status" value="1"/>
</dbReference>
<evidence type="ECO:0000313" key="7">
    <source>
        <dbReference type="Proteomes" id="UP000184440"/>
    </source>
</evidence>
<dbReference type="Gene3D" id="3.90.79.10">
    <property type="entry name" value="Nucleoside Triphosphate Pyrophosphohydrolase"/>
    <property type="match status" value="1"/>
</dbReference>
<reference evidence="6 7" key="1">
    <citation type="submission" date="2016-11" db="EMBL/GenBank/DDBJ databases">
        <authorList>
            <person name="Jaros S."/>
            <person name="Januszkiewicz K."/>
            <person name="Wedrychowicz H."/>
        </authorList>
    </citation>
    <scope>NUCLEOTIDE SEQUENCE [LARGE SCALE GENOMIC DNA]</scope>
    <source>
        <strain evidence="6 7">DSM 46144</strain>
    </source>
</reference>
<dbReference type="InterPro" id="IPR020084">
    <property type="entry name" value="NUDIX_hydrolase_CS"/>
</dbReference>
<organism evidence="6 7">
    <name type="scientific">Cryptosporangium aurantiacum</name>
    <dbReference type="NCBI Taxonomy" id="134849"/>
    <lineage>
        <taxon>Bacteria</taxon>
        <taxon>Bacillati</taxon>
        <taxon>Actinomycetota</taxon>
        <taxon>Actinomycetes</taxon>
        <taxon>Cryptosporangiales</taxon>
        <taxon>Cryptosporangiaceae</taxon>
        <taxon>Cryptosporangium</taxon>
    </lineage>
</organism>
<dbReference type="InterPro" id="IPR000086">
    <property type="entry name" value="NUDIX_hydrolase_dom"/>
</dbReference>
<dbReference type="GO" id="GO:0016787">
    <property type="term" value="F:hydrolase activity"/>
    <property type="evidence" value="ECO:0007669"/>
    <property type="project" value="UniProtKB-KW"/>
</dbReference>
<sequence>MAGVSPIAPTRTTAGAAVLVLHHDRLLMIRQERRTGVRWEVPGGGQEAGETLEAAAVREAREEAGLEVSVNRLICTYASYRLHTGTVVLGAFYLGAAVDPAAEPVPQLDEGIVEVRWVDPSSLREGETGPLTQRVLERWWPVRDQPAAPFHVELWRNRSGYLPH</sequence>
<accession>A0A1M7RKK9</accession>
<name>A0A1M7RKK9_9ACTN</name>